<name>A0A4Y2FQL4_ARAVE</name>
<gene>
    <name evidence="1" type="ORF">AVEN_109631_1</name>
</gene>
<comment type="caution">
    <text evidence="1">The sequence shown here is derived from an EMBL/GenBank/DDBJ whole genome shotgun (WGS) entry which is preliminary data.</text>
</comment>
<protein>
    <submittedName>
        <fullName evidence="1">Uncharacterized protein</fullName>
    </submittedName>
</protein>
<evidence type="ECO:0000313" key="1">
    <source>
        <dbReference type="EMBL" id="GBM43780.1"/>
    </source>
</evidence>
<sequence>MTSRHRRETQKYLCMQQSENHISSCTQKYLFLSVEQNLIWQATFALQPTPVQISESPIPKNVIKSFRQKQKTTLSRPIYELSLPPTGISQFNPQDPKCSISQFFNHHCQPE</sequence>
<keyword evidence="2" id="KW-1185">Reference proteome</keyword>
<dbReference type="EMBL" id="BGPR01001041">
    <property type="protein sequence ID" value="GBM43780.1"/>
    <property type="molecule type" value="Genomic_DNA"/>
</dbReference>
<organism evidence="1 2">
    <name type="scientific">Araneus ventricosus</name>
    <name type="common">Orbweaver spider</name>
    <name type="synonym">Epeira ventricosa</name>
    <dbReference type="NCBI Taxonomy" id="182803"/>
    <lineage>
        <taxon>Eukaryota</taxon>
        <taxon>Metazoa</taxon>
        <taxon>Ecdysozoa</taxon>
        <taxon>Arthropoda</taxon>
        <taxon>Chelicerata</taxon>
        <taxon>Arachnida</taxon>
        <taxon>Araneae</taxon>
        <taxon>Araneomorphae</taxon>
        <taxon>Entelegynae</taxon>
        <taxon>Araneoidea</taxon>
        <taxon>Araneidae</taxon>
        <taxon>Araneus</taxon>
    </lineage>
</organism>
<proteinExistence type="predicted"/>
<reference evidence="1 2" key="1">
    <citation type="journal article" date="2019" name="Sci. Rep.">
        <title>Orb-weaving spider Araneus ventricosus genome elucidates the spidroin gene catalogue.</title>
        <authorList>
            <person name="Kono N."/>
            <person name="Nakamura H."/>
            <person name="Ohtoshi R."/>
            <person name="Moran D.A.P."/>
            <person name="Shinohara A."/>
            <person name="Yoshida Y."/>
            <person name="Fujiwara M."/>
            <person name="Mori M."/>
            <person name="Tomita M."/>
            <person name="Arakawa K."/>
        </authorList>
    </citation>
    <scope>NUCLEOTIDE SEQUENCE [LARGE SCALE GENOMIC DNA]</scope>
</reference>
<evidence type="ECO:0000313" key="2">
    <source>
        <dbReference type="Proteomes" id="UP000499080"/>
    </source>
</evidence>
<accession>A0A4Y2FQL4</accession>
<dbReference type="Proteomes" id="UP000499080">
    <property type="component" value="Unassembled WGS sequence"/>
</dbReference>
<dbReference type="AlphaFoldDB" id="A0A4Y2FQL4"/>